<dbReference type="Proteomes" id="UP000237105">
    <property type="component" value="Unassembled WGS sequence"/>
</dbReference>
<dbReference type="EMBL" id="JXTB01000006">
    <property type="protein sequence ID" value="PON79065.1"/>
    <property type="molecule type" value="Genomic_DNA"/>
</dbReference>
<keyword evidence="2" id="KW-1185">Reference proteome</keyword>
<evidence type="ECO:0000313" key="2">
    <source>
        <dbReference type="Proteomes" id="UP000237105"/>
    </source>
</evidence>
<gene>
    <name evidence="1" type="ORF">PanWU01x14_015660</name>
</gene>
<comment type="caution">
    <text evidence="1">The sequence shown here is derived from an EMBL/GenBank/DDBJ whole genome shotgun (WGS) entry which is preliminary data.</text>
</comment>
<evidence type="ECO:0008006" key="3">
    <source>
        <dbReference type="Google" id="ProtNLM"/>
    </source>
</evidence>
<name>A0A2P5E0J3_PARAD</name>
<evidence type="ECO:0000313" key="1">
    <source>
        <dbReference type="EMBL" id="PON79065.1"/>
    </source>
</evidence>
<reference evidence="2" key="1">
    <citation type="submission" date="2016-06" db="EMBL/GenBank/DDBJ databases">
        <title>Parallel loss of symbiosis genes in relatives of nitrogen-fixing non-legume Parasponia.</title>
        <authorList>
            <person name="Van Velzen R."/>
            <person name="Holmer R."/>
            <person name="Bu F."/>
            <person name="Rutten L."/>
            <person name="Van Zeijl A."/>
            <person name="Liu W."/>
            <person name="Santuari L."/>
            <person name="Cao Q."/>
            <person name="Sharma T."/>
            <person name="Shen D."/>
            <person name="Roswanjaya Y."/>
            <person name="Wardhani T."/>
            <person name="Kalhor M.S."/>
            <person name="Jansen J."/>
            <person name="Van den Hoogen J."/>
            <person name="Gungor B."/>
            <person name="Hartog M."/>
            <person name="Hontelez J."/>
            <person name="Verver J."/>
            <person name="Yang W.-C."/>
            <person name="Schijlen E."/>
            <person name="Repin R."/>
            <person name="Schilthuizen M."/>
            <person name="Schranz E."/>
            <person name="Heidstra R."/>
            <person name="Miyata K."/>
            <person name="Fedorova E."/>
            <person name="Kohlen W."/>
            <person name="Bisseling T."/>
            <person name="Smit S."/>
            <person name="Geurts R."/>
        </authorList>
    </citation>
    <scope>NUCLEOTIDE SEQUENCE [LARGE SCALE GENOMIC DNA]</scope>
    <source>
        <strain evidence="2">cv. WU1-14</strain>
    </source>
</reference>
<organism evidence="1 2">
    <name type="scientific">Parasponia andersonii</name>
    <name type="common">Sponia andersonii</name>
    <dbReference type="NCBI Taxonomy" id="3476"/>
    <lineage>
        <taxon>Eukaryota</taxon>
        <taxon>Viridiplantae</taxon>
        <taxon>Streptophyta</taxon>
        <taxon>Embryophyta</taxon>
        <taxon>Tracheophyta</taxon>
        <taxon>Spermatophyta</taxon>
        <taxon>Magnoliopsida</taxon>
        <taxon>eudicotyledons</taxon>
        <taxon>Gunneridae</taxon>
        <taxon>Pentapetalae</taxon>
        <taxon>rosids</taxon>
        <taxon>fabids</taxon>
        <taxon>Rosales</taxon>
        <taxon>Cannabaceae</taxon>
        <taxon>Parasponia</taxon>
    </lineage>
</organism>
<protein>
    <recommendedName>
        <fullName evidence="3">Endonuclease/exonuclease/phosphatase</fullName>
    </recommendedName>
</protein>
<sequence>MGDFNGTVKDNESWNSRIGMEGFASSSAAMRCCLESMGLVDLGSSWLLCGIDDEIAMVQITTDSVSDHTLILLNTVGFKAGVSSFSKLKLCGRRIYEVIRGNTLETEVKGPMNK</sequence>
<proteinExistence type="predicted"/>
<dbReference type="AlphaFoldDB" id="A0A2P5E0J3"/>
<accession>A0A2P5E0J3</accession>